<dbReference type="AlphaFoldDB" id="A0AB39YF68"/>
<dbReference type="EMBL" id="CP165727">
    <property type="protein sequence ID" value="XDV68720.1"/>
    <property type="molecule type" value="Genomic_DNA"/>
</dbReference>
<feature type="domain" description="VOC" evidence="1">
    <location>
        <begin position="1"/>
        <end position="106"/>
    </location>
</feature>
<dbReference type="InterPro" id="IPR041581">
    <property type="entry name" value="Glyoxalase_6"/>
</dbReference>
<protein>
    <submittedName>
        <fullName evidence="2">VOC family protein</fullName>
    </submittedName>
</protein>
<dbReference type="PROSITE" id="PS51819">
    <property type="entry name" value="VOC"/>
    <property type="match status" value="2"/>
</dbReference>
<dbReference type="InterPro" id="IPR037523">
    <property type="entry name" value="VOC_core"/>
</dbReference>
<accession>A0AB39YF68</accession>
<dbReference type="PANTHER" id="PTHR33993:SF10">
    <property type="entry name" value="CONSERVED PROTEIN"/>
    <property type="match status" value="1"/>
</dbReference>
<evidence type="ECO:0000313" key="2">
    <source>
        <dbReference type="EMBL" id="XDV68720.1"/>
    </source>
</evidence>
<reference evidence="2" key="1">
    <citation type="submission" date="2024-08" db="EMBL/GenBank/DDBJ databases">
        <authorList>
            <person name="Yu S.T."/>
        </authorList>
    </citation>
    <scope>NUCLEOTIDE SEQUENCE</scope>
    <source>
        <strain evidence="2">R33</strain>
    </source>
</reference>
<feature type="domain" description="VOC" evidence="1">
    <location>
        <begin position="119"/>
        <end position="240"/>
    </location>
</feature>
<dbReference type="Gene3D" id="3.10.180.10">
    <property type="entry name" value="2,3-Dihydroxybiphenyl 1,2-Dioxygenase, domain 1"/>
    <property type="match status" value="2"/>
</dbReference>
<dbReference type="InterPro" id="IPR029068">
    <property type="entry name" value="Glyas_Bleomycin-R_OHBP_Dase"/>
</dbReference>
<dbReference type="Pfam" id="PF18029">
    <property type="entry name" value="Glyoxalase_6"/>
    <property type="match status" value="2"/>
</dbReference>
<dbReference type="PANTHER" id="PTHR33993">
    <property type="entry name" value="GLYOXALASE-RELATED"/>
    <property type="match status" value="1"/>
</dbReference>
<organism evidence="2">
    <name type="scientific">Streptomyces sp. R33</name>
    <dbReference type="NCBI Taxonomy" id="3238629"/>
    <lineage>
        <taxon>Bacteria</taxon>
        <taxon>Bacillati</taxon>
        <taxon>Actinomycetota</taxon>
        <taxon>Actinomycetes</taxon>
        <taxon>Kitasatosporales</taxon>
        <taxon>Streptomycetaceae</taxon>
        <taxon>Streptomyces</taxon>
    </lineage>
</organism>
<proteinExistence type="predicted"/>
<dbReference type="RefSeq" id="WP_369780203.1">
    <property type="nucleotide sequence ID" value="NZ_CP165727.1"/>
</dbReference>
<evidence type="ECO:0000259" key="1">
    <source>
        <dbReference type="PROSITE" id="PS51819"/>
    </source>
</evidence>
<gene>
    <name evidence="2" type="ORF">AB5J51_02960</name>
</gene>
<dbReference type="InterPro" id="IPR052164">
    <property type="entry name" value="Anthracycline_SecMetBiosynth"/>
</dbReference>
<dbReference type="SUPFAM" id="SSF54593">
    <property type="entry name" value="Glyoxalase/Bleomycin resistance protein/Dihydroxybiphenyl dioxygenase"/>
    <property type="match status" value="2"/>
</dbReference>
<sequence length="242" mass="25559">MTRDPASAQRFYGAVLGWTFHRSRLGEGLSIAFRDGAPVAGIGALAGGPSFPAAWTPYFAVDDADVTAARIRERGATVAVGPLSFGTGRAALAADPAGAVFGLWQGEVIRDWRVGRGTAPAWLELRTRDAFAAAIFYGEVLDWAGQHPGCCVVAYEQDNVVLRHGNDVVAQISSGAVDEDPDPQVRPRWHVHFRVPDLEAAVEAATGAGGRIMSSVETSDAGRWVALSDLEGALFTVYAPPG</sequence>
<name>A0AB39YF68_9ACTN</name>